<keyword evidence="4" id="KW-1185">Reference proteome</keyword>
<comment type="caution">
    <text evidence="3">The sequence shown here is derived from an EMBL/GenBank/DDBJ whole genome shotgun (WGS) entry which is preliminary data.</text>
</comment>
<keyword evidence="1" id="KW-1133">Transmembrane helix</keyword>
<dbReference type="Pfam" id="PF21311">
    <property type="entry name" value="Phage_RBD_prop"/>
    <property type="match status" value="2"/>
</dbReference>
<evidence type="ECO:0000256" key="1">
    <source>
        <dbReference type="SAM" id="Phobius"/>
    </source>
</evidence>
<organism evidence="3 4">
    <name type="scientific">Paenibacillus baimaensis</name>
    <dbReference type="NCBI Taxonomy" id="2982185"/>
    <lineage>
        <taxon>Bacteria</taxon>
        <taxon>Bacillati</taxon>
        <taxon>Bacillota</taxon>
        <taxon>Bacilli</taxon>
        <taxon>Bacillales</taxon>
        <taxon>Paenibacillaceae</taxon>
        <taxon>Paenibacillus</taxon>
    </lineage>
</organism>
<name>A0ABT2UKD6_9BACL</name>
<dbReference type="InterPro" id="IPR048799">
    <property type="entry name" value="P68_RBP_TagC-like_beta-prop"/>
</dbReference>
<dbReference type="Proteomes" id="UP001652445">
    <property type="component" value="Unassembled WGS sequence"/>
</dbReference>
<protein>
    <recommendedName>
        <fullName evidence="2">P68 RBP/TagC-like beta-propeller domain-containing protein</fullName>
    </recommendedName>
</protein>
<reference evidence="3 4" key="1">
    <citation type="submission" date="2022-09" db="EMBL/GenBank/DDBJ databases">
        <authorList>
            <person name="Han X.L."/>
            <person name="Wang Q."/>
            <person name="Lu T."/>
        </authorList>
    </citation>
    <scope>NUCLEOTIDE SEQUENCE [LARGE SCALE GENOMIC DNA]</scope>
    <source>
        <strain evidence="3 4">WQ 127069</strain>
    </source>
</reference>
<evidence type="ECO:0000313" key="3">
    <source>
        <dbReference type="EMBL" id="MCU6794501.1"/>
    </source>
</evidence>
<sequence>MDISCVRTKRSKVNEMSKKQRFIGKRLSQVLTIFLAVMMLSFPLLPIGEGIAQASVPDKFDLSDAAEPLFTSKALTDNTVQQSFAFDNTNNCIYVVQVTAGGQQLGTETRTYTAAERALNGDLTVTKLSTTGTVLGKMYLMGFGHGLSIGAEPVGTTTYLWTDVDAFQDDSTDANSYGTQLARFAFVNNQVLVHTDSSITKYSPVAGADRTTVNVDMANGLLTVRYRTGVVGSRSFHYSVYDLAKFKTGTFTPLATVDQPSTLGSFKGFVSYGSNLYVLDGNAYNSSTNPTGNTYITTVDFNSGAQVDRSLTNAGSSLLFREPHGMSIQTVGSAVRLSFGFASYKSSTDTGKNANIFYKDAFVSKMFDLSDPAEPLLTGKALADPTLQQGFAIDNTNDHIYMVQVTNAGQQLGTETRTYSSAERALKGDLTVTKLSSTGTILGKMYLIGFGHGVSIGVEPVGTTAYLWTEVDAVNDGSDGNGYGTQLARFPFVNNQVLVNTDSSITKYAPIVGADRTTVNIDMTNGLLTMRYRTGVVGSRAFHYSTFNLAQLKGGTFTPLATVDQPTGLGTFQGFVSYGSYLYLLDGTAYDTATNPTGNTYITTVNLNTGLQVDRQLTNAGSSLLFREPEGMSIQVVGTTVRLCFGFGSYRSSTDTKKHANIFYKDALVTGT</sequence>
<feature type="domain" description="P68 RBP/TagC-like beta-propeller" evidence="2">
    <location>
        <begin position="80"/>
        <end position="301"/>
    </location>
</feature>
<keyword evidence="1" id="KW-0472">Membrane</keyword>
<gene>
    <name evidence="3" type="ORF">OB236_20540</name>
</gene>
<feature type="transmembrane region" description="Helical" evidence="1">
    <location>
        <begin position="27"/>
        <end position="45"/>
    </location>
</feature>
<dbReference type="RefSeq" id="WP_262685647.1">
    <property type="nucleotide sequence ID" value="NZ_JAOQIO010000084.1"/>
</dbReference>
<proteinExistence type="predicted"/>
<feature type="domain" description="P68 RBP/TagC-like beta-propeller" evidence="2">
    <location>
        <begin position="388"/>
        <end position="636"/>
    </location>
</feature>
<accession>A0ABT2UKD6</accession>
<dbReference type="EMBL" id="JAOQIO010000084">
    <property type="protein sequence ID" value="MCU6794501.1"/>
    <property type="molecule type" value="Genomic_DNA"/>
</dbReference>
<evidence type="ECO:0000259" key="2">
    <source>
        <dbReference type="Pfam" id="PF21311"/>
    </source>
</evidence>
<keyword evidence="1" id="KW-0812">Transmembrane</keyword>
<evidence type="ECO:0000313" key="4">
    <source>
        <dbReference type="Proteomes" id="UP001652445"/>
    </source>
</evidence>